<evidence type="ECO:0000313" key="1">
    <source>
        <dbReference type="EMBL" id="NFN34724.1"/>
    </source>
</evidence>
<comment type="caution">
    <text evidence="1">The sequence shown here is derived from an EMBL/GenBank/DDBJ whole genome shotgun (WGS) entry which is preliminary data.</text>
</comment>
<accession>A0A846JNP9</accession>
<name>A0A846JNP9_CLOBO</name>
<dbReference type="SUPFAM" id="SSF52467">
    <property type="entry name" value="DHS-like NAD/FAD-binding domain"/>
    <property type="match status" value="1"/>
</dbReference>
<gene>
    <name evidence="1" type="ORF">FDB51_06145</name>
</gene>
<dbReference type="InterPro" id="IPR029035">
    <property type="entry name" value="DHS-like_NAD/FAD-binding_dom"/>
</dbReference>
<dbReference type="Proteomes" id="UP000473681">
    <property type="component" value="Unassembled WGS sequence"/>
</dbReference>
<dbReference type="EMBL" id="SWVK01000006">
    <property type="protein sequence ID" value="NFN34724.1"/>
    <property type="molecule type" value="Genomic_DNA"/>
</dbReference>
<evidence type="ECO:0000313" key="2">
    <source>
        <dbReference type="Proteomes" id="UP000473681"/>
    </source>
</evidence>
<reference evidence="1 2" key="1">
    <citation type="submission" date="2019-04" db="EMBL/GenBank/DDBJ databases">
        <title>Genome sequencing of Clostridium botulinum Groups I-IV and Clostridium butyricum.</title>
        <authorList>
            <person name="Brunt J."/>
            <person name="Van Vliet A.H.M."/>
            <person name="Stringer S.C."/>
            <person name="Carter A.T."/>
            <person name="Peck M.W."/>
        </authorList>
    </citation>
    <scope>NUCLEOTIDE SEQUENCE [LARGE SCALE GENOMIC DNA]</scope>
    <source>
        <strain evidence="1 2">CB-K-33E</strain>
    </source>
</reference>
<dbReference type="Gene3D" id="3.40.50.1220">
    <property type="entry name" value="TPP-binding domain"/>
    <property type="match status" value="1"/>
</dbReference>
<proteinExistence type="predicted"/>
<sequence length="990" mass="118679">MKFKEKIKDIRQAKENNRLVIFVGAGVSKNSNVPTWEELIKVFADKLQYNNCKKCNFKNKIKCGDKCSEKYNFSQDEFLKIPQYYYDMDNSKDKQKYKNIIKDTLGIQAKSNEIDEIILELLPDHIITTNYDTLIENSNNPNTRLYKNIYKDEDLLKQNNSHYIIKMHGDINDLNSIVLKESDYISYSQKHVLMETKIKSLLIDHTFLFVGYSLNDYNLKLILGWIDYLAKENNVFEERPKNYIIQIDNKSTEKYVESYLESSNVYVINTNDLPQQVNNKNKDINLGYYGKKVYSCLDYILDSSNDFLVEPLVDVLLEKFKIFNDFKRISYEDLISFYSFGRTKLNGYMMEFFDEYEYNKIKKIVTSNEIKELEIKKILRKAVIVYIYFIINHKVDHVKIIIDDEDDINQELFSLYLDNNYSEILKKTSLSKDYKLRIYYYYLIKHDDIIKNNDYKDMLIQMKNTLLNNNSIYDLIVYNLDNIAYKISKYENVDKDWKKIEQIINQLSEREQKAYKFMKKINFGIKDNLLSQQVLFEKLEATYLNKDGSTYWGKPLVNLLELQGYVYDYYFYFKFNNLTLDYFSNPNKYCTYYLQAIICTYTPNKNRKSDMFLGRGTKLQEYEINEYDLDLFIKYTNSKDLKNWLNTYNVKELKLDEDINTEQILIKFKNYCISLIEFKNIFMYNQLHCFILILSKLSLNIEEKKVILIEMSNVIEKCLDKFNGLIVKILDSVLLICREFINDNIAEFNRILVNLLDCNVIKEAKARDTINELEKIIDLLCKYKDNNVFKKIDLIFESNIEDKFDILFIIRKNFSNNQKKRYRNMLISSDLQCVKNNQIFWLVYEELLFSDENIKDKYIKTIEKEIEERVKQPNKRTFPDHIEEAIESCIILNLIGKMDDISFLKKYQQYSEFIEFIFNSDNFDYSKINIKNYMWKNLITSKKYLNIILKHKRDLNIDKLKQAIENGYATEDEKKFLYRYLTSDEELWKL</sequence>
<dbReference type="Pfam" id="PF13289">
    <property type="entry name" value="SIR2_2"/>
    <property type="match status" value="1"/>
</dbReference>
<evidence type="ECO:0008006" key="3">
    <source>
        <dbReference type="Google" id="ProtNLM"/>
    </source>
</evidence>
<organism evidence="1 2">
    <name type="scientific">Clostridium botulinum</name>
    <dbReference type="NCBI Taxonomy" id="1491"/>
    <lineage>
        <taxon>Bacteria</taxon>
        <taxon>Bacillati</taxon>
        <taxon>Bacillota</taxon>
        <taxon>Clostridia</taxon>
        <taxon>Eubacteriales</taxon>
        <taxon>Clostridiaceae</taxon>
        <taxon>Clostridium</taxon>
    </lineage>
</organism>
<dbReference type="AlphaFoldDB" id="A0A846JNP9"/>
<protein>
    <recommendedName>
        <fullName evidence="3">SIR2-like domain-containing protein</fullName>
    </recommendedName>
</protein>